<proteinExistence type="predicted"/>
<dbReference type="InterPro" id="IPR020846">
    <property type="entry name" value="MFS_dom"/>
</dbReference>
<dbReference type="FunFam" id="1.20.1250.20:FF:000218">
    <property type="entry name" value="facilitated trehalose transporter Tret1"/>
    <property type="match status" value="1"/>
</dbReference>
<dbReference type="Pfam" id="PF00083">
    <property type="entry name" value="Sugar_tr"/>
    <property type="match status" value="1"/>
</dbReference>
<dbReference type="PANTHER" id="PTHR48021:SF34">
    <property type="entry name" value="FACILITATED TREHALOSE TRANSPORTER TRET1-2 HOMOLOG-LIKE PROTEIN"/>
    <property type="match status" value="1"/>
</dbReference>
<organism evidence="10 11">
    <name type="scientific">Cloeon dipterum</name>
    <dbReference type="NCBI Taxonomy" id="197152"/>
    <lineage>
        <taxon>Eukaryota</taxon>
        <taxon>Metazoa</taxon>
        <taxon>Ecdysozoa</taxon>
        <taxon>Arthropoda</taxon>
        <taxon>Hexapoda</taxon>
        <taxon>Insecta</taxon>
        <taxon>Pterygota</taxon>
        <taxon>Palaeoptera</taxon>
        <taxon>Ephemeroptera</taxon>
        <taxon>Pisciforma</taxon>
        <taxon>Baetidae</taxon>
        <taxon>Cloeon</taxon>
    </lineage>
</organism>
<comment type="caution">
    <text evidence="10">The sequence shown here is derived from an EMBL/GenBank/DDBJ whole genome shotgun (WGS) entry which is preliminary data.</text>
</comment>
<keyword evidence="7 8" id="KW-0472">Membrane</keyword>
<feature type="transmembrane region" description="Helical" evidence="8">
    <location>
        <begin position="319"/>
        <end position="338"/>
    </location>
</feature>
<evidence type="ECO:0000256" key="1">
    <source>
        <dbReference type="ARBA" id="ARBA00004651"/>
    </source>
</evidence>
<keyword evidence="5 8" id="KW-0812">Transmembrane</keyword>
<feature type="transmembrane region" description="Helical" evidence="8">
    <location>
        <begin position="129"/>
        <end position="149"/>
    </location>
</feature>
<evidence type="ECO:0000259" key="9">
    <source>
        <dbReference type="PROSITE" id="PS50850"/>
    </source>
</evidence>
<dbReference type="GO" id="GO:0005886">
    <property type="term" value="C:plasma membrane"/>
    <property type="evidence" value="ECO:0007669"/>
    <property type="project" value="UniProtKB-SubCell"/>
</dbReference>
<feature type="transmembrane region" description="Helical" evidence="8">
    <location>
        <begin position="358"/>
        <end position="378"/>
    </location>
</feature>
<evidence type="ECO:0000256" key="4">
    <source>
        <dbReference type="ARBA" id="ARBA00022597"/>
    </source>
</evidence>
<evidence type="ECO:0000256" key="3">
    <source>
        <dbReference type="ARBA" id="ARBA00022475"/>
    </source>
</evidence>
<accession>A0A8S1BS52</accession>
<feature type="transmembrane region" description="Helical" evidence="8">
    <location>
        <begin position="156"/>
        <end position="174"/>
    </location>
</feature>
<evidence type="ECO:0000256" key="7">
    <source>
        <dbReference type="ARBA" id="ARBA00023136"/>
    </source>
</evidence>
<evidence type="ECO:0000256" key="5">
    <source>
        <dbReference type="ARBA" id="ARBA00022692"/>
    </source>
</evidence>
<feature type="transmembrane region" description="Helical" evidence="8">
    <location>
        <begin position="449"/>
        <end position="470"/>
    </location>
</feature>
<sequence>MTASTDCQVTLGLDCPRLPPPPSISRSSSNVSSTISSKEGCTKCNFTVRVVTNTRHKHLSQVLAALAVSLGPLAAGLGKGYSSPAIASLQEIQENRANELARRSKNVASIANLTSFHDGFPVSAQQASWVASLSLLGALFGGAMAGVALRYGRRHILLLCALPFSASWLLTVFATSVEMMFATAFAGGYCCALVLLVTQVYVSEIASPEVRGALSALLKVANHLGVLISFVLGAYLNWRQLACVLAAAPLMLLGAAAWLPESPSWLLVRGREHEAAQALQWLRGPGADTSAELATLRATVLQCPSSPPRLRLRRRMCRPVILTCALMFFQRCTGAHAFNFYAVPILRQTLGSGVNAHAGAIVVGVVQLLAALASGLLIDRVGRVPLLAASLALMAASLAGFGSAASHGAASAWLQLACVLLFTVAFSLGIAPIPWLLLAELFPLEDRAAGAAIGTGFSYMCAFVGVKTFVDFQQWLGIGGAFWLYAAISTAGLFFVLAFVPETKGRDLELASAAIDEDRNA</sequence>
<gene>
    <name evidence="10" type="ORF">CLODIP_2_CD05153</name>
</gene>
<dbReference type="PRINTS" id="PR00171">
    <property type="entry name" value="SUGRTRNSPORT"/>
</dbReference>
<feature type="transmembrane region" description="Helical" evidence="8">
    <location>
        <begin position="180"/>
        <end position="202"/>
    </location>
</feature>
<keyword evidence="4" id="KW-0762">Sugar transport</keyword>
<feature type="transmembrane region" description="Helical" evidence="8">
    <location>
        <begin position="238"/>
        <end position="259"/>
    </location>
</feature>
<dbReference type="InterPro" id="IPR036259">
    <property type="entry name" value="MFS_trans_sf"/>
</dbReference>
<evidence type="ECO:0000256" key="6">
    <source>
        <dbReference type="ARBA" id="ARBA00022989"/>
    </source>
</evidence>
<evidence type="ECO:0000313" key="11">
    <source>
        <dbReference type="Proteomes" id="UP000494165"/>
    </source>
</evidence>
<dbReference type="AlphaFoldDB" id="A0A8S1BS52"/>
<keyword evidence="6 8" id="KW-1133">Transmembrane helix</keyword>
<comment type="subcellular location">
    <subcellularLocation>
        <location evidence="1">Cell membrane</location>
        <topology evidence="1">Multi-pass membrane protein</topology>
    </subcellularLocation>
</comment>
<keyword evidence="3" id="KW-1003">Cell membrane</keyword>
<dbReference type="Gene3D" id="1.20.1250.20">
    <property type="entry name" value="MFS general substrate transporter like domains"/>
    <property type="match status" value="1"/>
</dbReference>
<protein>
    <recommendedName>
        <fullName evidence="9">Major facilitator superfamily (MFS) profile domain-containing protein</fullName>
    </recommendedName>
</protein>
<dbReference type="InterPro" id="IPR050549">
    <property type="entry name" value="MFS_Trehalose_Transporter"/>
</dbReference>
<dbReference type="GO" id="GO:0022857">
    <property type="term" value="F:transmembrane transporter activity"/>
    <property type="evidence" value="ECO:0007669"/>
    <property type="project" value="InterPro"/>
</dbReference>
<feature type="domain" description="Major facilitator superfamily (MFS) profile" evidence="9">
    <location>
        <begin position="64"/>
        <end position="504"/>
    </location>
</feature>
<dbReference type="OrthoDB" id="6339427at2759"/>
<dbReference type="SUPFAM" id="SSF103473">
    <property type="entry name" value="MFS general substrate transporter"/>
    <property type="match status" value="1"/>
</dbReference>
<dbReference type="EMBL" id="CADEPI010000001">
    <property type="protein sequence ID" value="CAB3359342.1"/>
    <property type="molecule type" value="Genomic_DNA"/>
</dbReference>
<keyword evidence="11" id="KW-1185">Reference proteome</keyword>
<dbReference type="Proteomes" id="UP000494165">
    <property type="component" value="Unassembled WGS sequence"/>
</dbReference>
<feature type="transmembrane region" description="Helical" evidence="8">
    <location>
        <begin position="412"/>
        <end position="437"/>
    </location>
</feature>
<evidence type="ECO:0000313" key="10">
    <source>
        <dbReference type="EMBL" id="CAB3359342.1"/>
    </source>
</evidence>
<dbReference type="InterPro" id="IPR005828">
    <property type="entry name" value="MFS_sugar_transport-like"/>
</dbReference>
<feature type="transmembrane region" description="Helical" evidence="8">
    <location>
        <begin position="482"/>
        <end position="500"/>
    </location>
</feature>
<reference evidence="10 11" key="1">
    <citation type="submission" date="2020-04" db="EMBL/GenBank/DDBJ databases">
        <authorList>
            <person name="Alioto T."/>
            <person name="Alioto T."/>
            <person name="Gomez Garrido J."/>
        </authorList>
    </citation>
    <scope>NUCLEOTIDE SEQUENCE [LARGE SCALE GENOMIC DNA]</scope>
</reference>
<evidence type="ECO:0000256" key="2">
    <source>
        <dbReference type="ARBA" id="ARBA00022448"/>
    </source>
</evidence>
<keyword evidence="2" id="KW-0813">Transport</keyword>
<dbReference type="PANTHER" id="PTHR48021">
    <property type="match status" value="1"/>
</dbReference>
<evidence type="ECO:0000256" key="8">
    <source>
        <dbReference type="SAM" id="Phobius"/>
    </source>
</evidence>
<dbReference type="PROSITE" id="PS50850">
    <property type="entry name" value="MFS"/>
    <property type="match status" value="1"/>
</dbReference>
<feature type="transmembrane region" description="Helical" evidence="8">
    <location>
        <begin position="385"/>
        <end position="406"/>
    </location>
</feature>
<feature type="transmembrane region" description="Helical" evidence="8">
    <location>
        <begin position="214"/>
        <end position="232"/>
    </location>
</feature>
<name>A0A8S1BS52_9INSE</name>
<dbReference type="InterPro" id="IPR003663">
    <property type="entry name" value="Sugar/inositol_transpt"/>
</dbReference>